<sequence>MMRRLPWTTENGTPCYLNSGDSSSSFLSNLADGIESVQLGMGGELIDYVQGMLAAGEHAESEWRYVVTALCRALQEVIRVAESRGERLGPAGESDTEAARAARAVIDRSFLKAGARTATARDLT</sequence>
<protein>
    <submittedName>
        <fullName evidence="1">Uncharacterized protein</fullName>
    </submittedName>
</protein>
<dbReference type="RefSeq" id="WP_205357323.1">
    <property type="nucleotide sequence ID" value="NZ_JADKYB010000006.1"/>
</dbReference>
<name>A0ABS2TQ49_9ACTN</name>
<organism evidence="1 2">
    <name type="scientific">Actinacidiphila acididurans</name>
    <dbReference type="NCBI Taxonomy" id="2784346"/>
    <lineage>
        <taxon>Bacteria</taxon>
        <taxon>Bacillati</taxon>
        <taxon>Actinomycetota</taxon>
        <taxon>Actinomycetes</taxon>
        <taxon>Kitasatosporales</taxon>
        <taxon>Streptomycetaceae</taxon>
        <taxon>Actinacidiphila</taxon>
    </lineage>
</organism>
<dbReference type="EMBL" id="JADKYB010000006">
    <property type="protein sequence ID" value="MBM9505458.1"/>
    <property type="molecule type" value="Genomic_DNA"/>
</dbReference>
<gene>
    <name evidence="1" type="ORF">ITX44_13045</name>
</gene>
<dbReference type="Proteomes" id="UP000749040">
    <property type="component" value="Unassembled WGS sequence"/>
</dbReference>
<reference evidence="1 2" key="1">
    <citation type="submission" date="2021-01" db="EMBL/GenBank/DDBJ databases">
        <title>Streptomyces acididurans sp. nov., isolated from a peat swamp forest soil.</title>
        <authorList>
            <person name="Chantavorakit T."/>
            <person name="Duangmal K."/>
        </authorList>
    </citation>
    <scope>NUCLEOTIDE SEQUENCE [LARGE SCALE GENOMIC DNA]</scope>
    <source>
        <strain evidence="1 2">KK5PA1</strain>
    </source>
</reference>
<evidence type="ECO:0000313" key="1">
    <source>
        <dbReference type="EMBL" id="MBM9505458.1"/>
    </source>
</evidence>
<accession>A0ABS2TQ49</accession>
<keyword evidence="2" id="KW-1185">Reference proteome</keyword>
<comment type="caution">
    <text evidence="1">The sequence shown here is derived from an EMBL/GenBank/DDBJ whole genome shotgun (WGS) entry which is preliminary data.</text>
</comment>
<proteinExistence type="predicted"/>
<evidence type="ECO:0000313" key="2">
    <source>
        <dbReference type="Proteomes" id="UP000749040"/>
    </source>
</evidence>